<dbReference type="OrthoDB" id="4236693at2"/>
<gene>
    <name evidence="1" type="ORF">ACRB68_79510</name>
</gene>
<reference evidence="1 2" key="1">
    <citation type="submission" date="2019-10" db="EMBL/GenBank/DDBJ databases">
        <title>Actinomadura rubteroloni sp. nov. and Actinomadura macrotermitis sp. nov., isolated from the gut of fungus growing-termite Macrotermes natalensis.</title>
        <authorList>
            <person name="Benndorf R."/>
            <person name="Martin K."/>
            <person name="Kuefner M."/>
            <person name="De Beer W."/>
            <person name="Kaster A.-K."/>
            <person name="Vollmers J."/>
            <person name="Poulsen M."/>
            <person name="Beemelmanns C."/>
        </authorList>
    </citation>
    <scope>NUCLEOTIDE SEQUENCE [LARGE SCALE GENOMIC DNA]</scope>
    <source>
        <strain evidence="1 2">RB68</strain>
    </source>
</reference>
<sequence>MPERLAGLVIGLVTATLLTTLALWADAQTTDRKLIGKAVQPATIAYPDESVHYAGVFEARTGVFGRHRPYELVVGHDPGLTYGHLVELEVLDSRPVLAGADWRPEGVRLRFASGHEVFVPARAFMYGR</sequence>
<accession>A0A7K0C9M7</accession>
<evidence type="ECO:0000313" key="2">
    <source>
        <dbReference type="Proteomes" id="UP000487268"/>
    </source>
</evidence>
<protein>
    <submittedName>
        <fullName evidence="1">Uncharacterized protein</fullName>
    </submittedName>
</protein>
<comment type="caution">
    <text evidence="1">The sequence shown here is derived from an EMBL/GenBank/DDBJ whole genome shotgun (WGS) entry which is preliminary data.</text>
</comment>
<dbReference type="RefSeq" id="WP_153542077.1">
    <property type="nucleotide sequence ID" value="NZ_WEGH01000007.1"/>
</dbReference>
<name>A0A7K0C9M7_9ACTN</name>
<proteinExistence type="predicted"/>
<dbReference type="EMBL" id="WEGH01000007">
    <property type="protein sequence ID" value="MQY09822.1"/>
    <property type="molecule type" value="Genomic_DNA"/>
</dbReference>
<dbReference type="Proteomes" id="UP000487268">
    <property type="component" value="Unassembled WGS sequence"/>
</dbReference>
<organism evidence="1 2">
    <name type="scientific">Actinomadura macrotermitis</name>
    <dbReference type="NCBI Taxonomy" id="2585200"/>
    <lineage>
        <taxon>Bacteria</taxon>
        <taxon>Bacillati</taxon>
        <taxon>Actinomycetota</taxon>
        <taxon>Actinomycetes</taxon>
        <taxon>Streptosporangiales</taxon>
        <taxon>Thermomonosporaceae</taxon>
        <taxon>Actinomadura</taxon>
    </lineage>
</organism>
<keyword evidence="2" id="KW-1185">Reference proteome</keyword>
<evidence type="ECO:0000313" key="1">
    <source>
        <dbReference type="EMBL" id="MQY09822.1"/>
    </source>
</evidence>
<dbReference type="AlphaFoldDB" id="A0A7K0C9M7"/>